<evidence type="ECO:0000259" key="2">
    <source>
        <dbReference type="PROSITE" id="PS51704"/>
    </source>
</evidence>
<dbReference type="EMBL" id="WHPC01000009">
    <property type="protein sequence ID" value="MPV36307.1"/>
    <property type="molecule type" value="Genomic_DNA"/>
</dbReference>
<dbReference type="Proteomes" id="UP000437709">
    <property type="component" value="Unassembled WGS sequence"/>
</dbReference>
<keyword evidence="1" id="KW-0732">Signal</keyword>
<dbReference type="PROSITE" id="PS50007">
    <property type="entry name" value="PIPLC_X_DOMAIN"/>
    <property type="match status" value="1"/>
</dbReference>
<feature type="domain" description="GP-PDE" evidence="2">
    <location>
        <begin position="32"/>
        <end position="330"/>
    </location>
</feature>
<gene>
    <name evidence="3" type="ORF">GB881_04450</name>
</gene>
<dbReference type="PROSITE" id="PS51704">
    <property type="entry name" value="GP_PDE"/>
    <property type="match status" value="1"/>
</dbReference>
<dbReference type="InterPro" id="IPR017946">
    <property type="entry name" value="PLC-like_Pdiesterase_TIM-brl"/>
</dbReference>
<dbReference type="InterPro" id="IPR030395">
    <property type="entry name" value="GP_PDE_dom"/>
</dbReference>
<proteinExistence type="predicted"/>
<accession>A0A6N7EHW4</accession>
<dbReference type="Pfam" id="PF03009">
    <property type="entry name" value="GDPD"/>
    <property type="match status" value="1"/>
</dbReference>
<evidence type="ECO:0000256" key="1">
    <source>
        <dbReference type="SAM" id="SignalP"/>
    </source>
</evidence>
<comment type="caution">
    <text evidence="3">The sequence shown here is derived from an EMBL/GenBank/DDBJ whole genome shotgun (WGS) entry which is preliminary data.</text>
</comment>
<dbReference type="OrthoDB" id="9758957at2"/>
<feature type="chain" id="PRO_5026843250" evidence="1">
    <location>
        <begin position="26"/>
        <end position="350"/>
    </location>
</feature>
<feature type="signal peptide" evidence="1">
    <location>
        <begin position="1"/>
        <end position="25"/>
    </location>
</feature>
<name>A0A6N7EHW4_9MICO</name>
<dbReference type="SUPFAM" id="SSF51695">
    <property type="entry name" value="PLC-like phosphodiesterases"/>
    <property type="match status" value="1"/>
</dbReference>
<organism evidence="3 4">
    <name type="scientific">Georgenia subflava</name>
    <dbReference type="NCBI Taxonomy" id="1622177"/>
    <lineage>
        <taxon>Bacteria</taxon>
        <taxon>Bacillati</taxon>
        <taxon>Actinomycetota</taxon>
        <taxon>Actinomycetes</taxon>
        <taxon>Micrococcales</taxon>
        <taxon>Bogoriellaceae</taxon>
        <taxon>Georgenia</taxon>
    </lineage>
</organism>
<dbReference type="AlphaFoldDB" id="A0A6N7EHW4"/>
<sequence>MNVKTTVVAVLTAAAAVVPAASASAQSPADRFDLQAHRGGIALYSESTLEAFANALELGVTTLELDTQVTQDGAVVVTHDRQISAGKCADTGPAFEGDPEFPYVGKYITDLTLAQVQTVECGIAPVYEGQQLAPGPMVEVGEVFDLVRYYRANNVMLNIETKVEAGAPHETAPRDLFVSRVVEEIKEAKIGRQVSIQSFDWGSLRVVEELAPELDRVALTNGDFLQVGLPGASPWLGGLDADDFDGDLVAMAEELGVEAISPVHGNPQGGSVADEGYEPYVTAGMVTDAHDAGIEVIPWTVNDRPTIEHLMDLGVDGIITDRPDLLRELMAERGLKLPRPLSAPHGSILG</sequence>
<dbReference type="GO" id="GO:0006629">
    <property type="term" value="P:lipid metabolic process"/>
    <property type="evidence" value="ECO:0007669"/>
    <property type="project" value="InterPro"/>
</dbReference>
<evidence type="ECO:0000313" key="3">
    <source>
        <dbReference type="EMBL" id="MPV36307.1"/>
    </source>
</evidence>
<dbReference type="PANTHER" id="PTHR46211">
    <property type="entry name" value="GLYCEROPHOSPHORYL DIESTER PHOSPHODIESTERASE"/>
    <property type="match status" value="1"/>
</dbReference>
<keyword evidence="4" id="KW-1185">Reference proteome</keyword>
<dbReference type="Gene3D" id="3.20.20.190">
    <property type="entry name" value="Phosphatidylinositol (PI) phosphodiesterase"/>
    <property type="match status" value="1"/>
</dbReference>
<dbReference type="PANTHER" id="PTHR46211:SF14">
    <property type="entry name" value="GLYCEROPHOSPHODIESTER PHOSPHODIESTERASE"/>
    <property type="match status" value="1"/>
</dbReference>
<dbReference type="RefSeq" id="WP_152196091.1">
    <property type="nucleotide sequence ID" value="NZ_VUKD01000004.1"/>
</dbReference>
<reference evidence="3 4" key="1">
    <citation type="submission" date="2019-10" db="EMBL/GenBank/DDBJ databases">
        <title>Georgenia wutianyii sp. nov. and Georgenia yuyongxinii sp. nov. isolated from plateau pika (Ochotona curzoniae) in the Qinghai-Tibet plateau of China.</title>
        <authorList>
            <person name="Tian Z."/>
        </authorList>
    </citation>
    <scope>NUCLEOTIDE SEQUENCE [LARGE SCALE GENOMIC DNA]</scope>
    <source>
        <strain evidence="3 4">JCM 19765</strain>
    </source>
</reference>
<evidence type="ECO:0000313" key="4">
    <source>
        <dbReference type="Proteomes" id="UP000437709"/>
    </source>
</evidence>
<dbReference type="GO" id="GO:0008081">
    <property type="term" value="F:phosphoric diester hydrolase activity"/>
    <property type="evidence" value="ECO:0007669"/>
    <property type="project" value="InterPro"/>
</dbReference>
<protein>
    <submittedName>
        <fullName evidence="3">Glycerophosphodiester phosphodiesterase</fullName>
    </submittedName>
</protein>